<dbReference type="InterPro" id="IPR007196">
    <property type="entry name" value="CCR4-Not_Not1_C"/>
</dbReference>
<comment type="caution">
    <text evidence="11">The sequence shown here is derived from an EMBL/GenBank/DDBJ whole genome shotgun (WGS) entry which is preliminary data.</text>
</comment>
<evidence type="ECO:0008006" key="13">
    <source>
        <dbReference type="Google" id="ProtNLM"/>
    </source>
</evidence>
<dbReference type="Pfam" id="PF16418">
    <property type="entry name" value="CNOT1_HEAT"/>
    <property type="match status" value="1"/>
</dbReference>
<dbReference type="VEuPathDB" id="AmoebaDB:EHI7A_045290"/>
<dbReference type="Gene3D" id="1.25.40.180">
    <property type="match status" value="1"/>
</dbReference>
<reference evidence="11 12" key="1">
    <citation type="submission" date="2016-05" db="EMBL/GenBank/DDBJ databases">
        <title>First whole genome sequencing of Entamoeba histolytica HM1:IMSS-clone-6.</title>
        <authorList>
            <person name="Mukherjee Avik.K."/>
            <person name="Izumyama S."/>
            <person name="Nakada-Tsukui K."/>
            <person name="Nozaki T."/>
        </authorList>
    </citation>
    <scope>NUCLEOTIDE SEQUENCE [LARGE SCALE GENOMIC DNA]</scope>
    <source>
        <strain evidence="11 12">HM1:IMSS clone 6</strain>
    </source>
</reference>
<dbReference type="Gene3D" id="1.25.40.790">
    <property type="match status" value="1"/>
</dbReference>
<evidence type="ECO:0000313" key="11">
    <source>
        <dbReference type="EMBL" id="GAT96053.1"/>
    </source>
</evidence>
<dbReference type="VEuPathDB" id="AmoebaDB:KM1_089650"/>
<evidence type="ECO:0000259" key="6">
    <source>
        <dbReference type="Pfam" id="PF04054"/>
    </source>
</evidence>
<dbReference type="Proteomes" id="UP000078387">
    <property type="component" value="Unassembled WGS sequence"/>
</dbReference>
<organism evidence="11 12">
    <name type="scientific">Entamoeba histolytica</name>
    <dbReference type="NCBI Taxonomy" id="5759"/>
    <lineage>
        <taxon>Eukaryota</taxon>
        <taxon>Amoebozoa</taxon>
        <taxon>Evosea</taxon>
        <taxon>Archamoebae</taxon>
        <taxon>Mastigamoebida</taxon>
        <taxon>Entamoebidae</taxon>
        <taxon>Entamoeba</taxon>
    </lineage>
</organism>
<dbReference type="GO" id="GO:0060090">
    <property type="term" value="F:molecular adaptor activity"/>
    <property type="evidence" value="ECO:0007669"/>
    <property type="project" value="TreeGrafter"/>
</dbReference>
<keyword evidence="4" id="KW-0804">Transcription</keyword>
<feature type="domain" description="CCR4-NOT transcription complex subunit 1" evidence="7">
    <location>
        <begin position="1003"/>
        <end position="1112"/>
    </location>
</feature>
<feature type="domain" description="CCR4-NOT transcription complex subunit 1 HEAT repeat" evidence="10">
    <location>
        <begin position="385"/>
        <end position="485"/>
    </location>
</feature>
<evidence type="ECO:0000259" key="10">
    <source>
        <dbReference type="Pfam" id="PF16418"/>
    </source>
</evidence>
<dbReference type="PANTHER" id="PTHR13162:SF8">
    <property type="entry name" value="CCR4-NOT TRANSCRIPTION COMPLEX SUBUNIT 1"/>
    <property type="match status" value="1"/>
</dbReference>
<evidence type="ECO:0000256" key="1">
    <source>
        <dbReference type="ARBA" id="ARBA00004123"/>
    </source>
</evidence>
<dbReference type="OMA" id="KQCCYKT"/>
<keyword evidence="3" id="KW-0805">Transcription regulation</keyword>
<evidence type="ECO:0000313" key="12">
    <source>
        <dbReference type="Proteomes" id="UP000078387"/>
    </source>
</evidence>
<dbReference type="Pfam" id="PF16417">
    <property type="entry name" value="CNOT1_TTP_bind"/>
    <property type="match status" value="1"/>
</dbReference>
<dbReference type="Gene3D" id="1.25.40.840">
    <property type="entry name" value="CCR4-NOT transcription complex subunit 1 TTP binding domain"/>
    <property type="match status" value="1"/>
</dbReference>
<dbReference type="PANTHER" id="PTHR13162">
    <property type="entry name" value="CCR4-NOT TRANSCRIPTION COMPLEX"/>
    <property type="match status" value="1"/>
</dbReference>
<gene>
    <name evidence="11" type="ORF">CL6EHI_200810</name>
</gene>
<proteinExistence type="predicted"/>
<dbReference type="InterPro" id="IPR024557">
    <property type="entry name" value="CNOT1_dom_4"/>
</dbReference>
<evidence type="ECO:0000256" key="5">
    <source>
        <dbReference type="ARBA" id="ARBA00023242"/>
    </source>
</evidence>
<dbReference type="VEuPathDB" id="AmoebaDB:KM1_311910"/>
<evidence type="ECO:0000259" key="8">
    <source>
        <dbReference type="Pfam" id="PF16415"/>
    </source>
</evidence>
<dbReference type="InterPro" id="IPR032191">
    <property type="entry name" value="CNOT1_CAF1_bind"/>
</dbReference>
<dbReference type="VEuPathDB" id="AmoebaDB:EHI5A_059890"/>
<dbReference type="InterPro" id="IPR032193">
    <property type="entry name" value="CNOT1_TTP_bind"/>
</dbReference>
<evidence type="ECO:0000256" key="4">
    <source>
        <dbReference type="ARBA" id="ARBA00023163"/>
    </source>
</evidence>
<dbReference type="Pfam" id="PF04054">
    <property type="entry name" value="Not1"/>
    <property type="match status" value="1"/>
</dbReference>
<dbReference type="FunFam" id="1.25.40.180:FF:000062">
    <property type="entry name" value="CCR4-not transcription complex, putative"/>
    <property type="match status" value="1"/>
</dbReference>
<keyword evidence="5" id="KW-0539">Nucleus</keyword>
<dbReference type="FunFam" id="1.25.40.790:FF:000011">
    <property type="entry name" value="CCR4-not transcription complex, putative"/>
    <property type="match status" value="1"/>
</dbReference>
<evidence type="ECO:0000259" key="7">
    <source>
        <dbReference type="Pfam" id="PF12842"/>
    </source>
</evidence>
<feature type="domain" description="CCR4-NOT transcription complex subunit 1 TTP binding" evidence="9">
    <location>
        <begin position="508"/>
        <end position="689"/>
    </location>
</feature>
<dbReference type="GO" id="GO:0000932">
    <property type="term" value="C:P-body"/>
    <property type="evidence" value="ECO:0007669"/>
    <property type="project" value="TreeGrafter"/>
</dbReference>
<dbReference type="GO" id="GO:0005634">
    <property type="term" value="C:nucleus"/>
    <property type="evidence" value="ECO:0007669"/>
    <property type="project" value="UniProtKB-SubCell"/>
</dbReference>
<accession>A0A5K1V1W9</accession>
<comment type="subcellular location">
    <subcellularLocation>
        <location evidence="1">Nucleus</location>
    </subcellularLocation>
</comment>
<keyword evidence="2" id="KW-0678">Repressor</keyword>
<dbReference type="InterPro" id="IPR038535">
    <property type="entry name" value="CNOT1_TTP_bind_sf"/>
</dbReference>
<dbReference type="Pfam" id="PF12842">
    <property type="entry name" value="DUF3819"/>
    <property type="match status" value="1"/>
</dbReference>
<dbReference type="VEuPathDB" id="AmoebaDB:EHI8A_044240"/>
<dbReference type="GO" id="GO:0030015">
    <property type="term" value="C:CCR4-NOT core complex"/>
    <property type="evidence" value="ECO:0007669"/>
    <property type="project" value="InterPro"/>
</dbReference>
<dbReference type="Pfam" id="PF16415">
    <property type="entry name" value="CNOT1_CAF1_bind"/>
    <property type="match status" value="1"/>
</dbReference>
<protein>
    <recommendedName>
        <fullName evidence="13">CCR4-not transcription complex</fullName>
    </recommendedName>
</protein>
<evidence type="ECO:0000256" key="3">
    <source>
        <dbReference type="ARBA" id="ARBA00023015"/>
    </source>
</evidence>
<dbReference type="GO" id="GO:0017148">
    <property type="term" value="P:negative regulation of translation"/>
    <property type="evidence" value="ECO:0007669"/>
    <property type="project" value="InterPro"/>
</dbReference>
<name>A0A5K1V1W9_ENTHI</name>
<dbReference type="GO" id="GO:0000288">
    <property type="term" value="P:nuclear-transcribed mRNA catabolic process, deadenylation-dependent decay"/>
    <property type="evidence" value="ECO:0007669"/>
    <property type="project" value="TreeGrafter"/>
</dbReference>
<evidence type="ECO:0000259" key="9">
    <source>
        <dbReference type="Pfam" id="PF16417"/>
    </source>
</evidence>
<dbReference type="VEuPathDB" id="AmoebaDB:EHI_200810"/>
<sequence>MQSYLLQIRLIANSLSKKNSKQTTPEILSLLEKTGLQGKFIYIKALILSITSDPEVKESFKLQTLRDEINTLTQSSQAVLFKKELSAMKLSTTQIKSFRLSPSGEYLFGILPNQPTLLTSALLFDYLCEHPKERIDRTNGSNANIFSISWENPVSLDLSLPPIHTISEEIVGELGTSCVGSKDTFSALLTSIYGDSMTEQQVGELIVLLIQCVERSTNDSSTVSEWDAEIIGAVLKPKCKNWNIIAKVMDLQGYEYKSLNAIILLIRIFQQIGDFPFNSFFKEEWNNGRAQGCIVQKLIHIALQSTSESQYLMKYICSLYNVGTQRGIKMVWEQQGFVEQIISIGERASSGFDSIYNSIEVVLPILCKCKASAGRQRAVLALLRNNIQQYNIIQQLWKNNKLLLAQGLRDLYIENPSLIDDIINSIKTEKSGKVLTQMKPTSFALDIACLLVKKDGFNLDKWLIEQRKLRGNIFGKEIIQFIKDKHLLVKTVAPYKIDNSVIEQLLATATSCGYDKESIETKKQCCSKTDQQQNISNKANEMFGDYFAGKFSVEQFVEEIQKAKMSVEQIDNDLFVLLIKTLFDEFKRIKDFPKVETAIQFGKLYGEIILKGILKNCALIHLLRVILWAVREPLKSNFFYCGIHALKQFSSRLSEWPTYCVLLKDNKNIETHDAVLYKTIYDNANNKFSNIINLLQKLFINIKLPSLLDSKNVSIIKNIVSSTENIEGLNREQLKQEIEKVFDLLKPQANHKKVLTEISLFIIALLNENNQQECIRFVQEMESTTEHLFSFTIESINIFLKLREYDKHSASLFESLGSLLGLLTIGMNKPLRSIHLRPKILLTDQLTKENYDVMLEFIIHFLMASSNSTVFTPNNPWIQPLLQFVCETSLSPELCLHHESSNKLLNKLHISPEQYLTVHPIRIAEEEALNKLIKFAKDRSHGDESILNEYIEKRQPIPEKKLKQLLLCEKSLSFINLLSEHPLPVIPDYLICPSLPTLQWTMIITYSLDFSLQDISKTTNVSLNTIITTVTQLVQKDFAMETNLQKITEASNRVFDIAQKLLQYTCRSCLESKLWKYLCPFVSFSMKQKNIIRPIEQMKEIVMTNLQPIIEMTVGIKLDELRKNAKRQLEQFIISITSERQEGMKNKESFVAKGFEYLNDAPKLPEELQIANGGVTNYQMEMYGIGVKKEIKNHLDDKLIELLKETLAFDVIEKFVQLLSPEMTERSIHKLITKCIETQNKDYCYRSSQIIGFIINSHKSEQNIYSNILTQIFNEIIKSFEKNYKEQEFHSHIYLVLLEMIIEVLVEKTKDSIDSVLLIQKILKVLQTLHPNQYPKFTCQWIELFSHRNVLYELSKPSEMKNQSLIVYFDLFMKYLQFIQPLLLNKSTTNKQLISATFICILVIRECFPTFVHLFALPFVSVIPYTVLSLRLPILTVVSHDDNYAEHFEPILKTIPTDYQSILDQKNPKSILKLIHKLPSVSIVVFLFTSNSLNILKEMITDSTNNQRIELVNGIVDLMRLQTTTTEMMKQFLAHLIELNDQSLNEIILRILVERSFGEYRQVGALNSLTNLTQKYPQLIELAKRKSSVVAEKLLELC</sequence>
<dbReference type="InterPro" id="IPR032194">
    <property type="entry name" value="CNOT1_HEAT"/>
</dbReference>
<dbReference type="EMBL" id="BDEQ01000001">
    <property type="protein sequence ID" value="GAT96053.1"/>
    <property type="molecule type" value="Genomic_DNA"/>
</dbReference>
<dbReference type="InterPro" id="IPR040398">
    <property type="entry name" value="Not1"/>
</dbReference>
<feature type="domain" description="CCR4-Not complex component Not1 C-terminal" evidence="6">
    <location>
        <begin position="1318"/>
        <end position="1454"/>
    </location>
</feature>
<evidence type="ECO:0000256" key="2">
    <source>
        <dbReference type="ARBA" id="ARBA00022491"/>
    </source>
</evidence>
<feature type="domain" description="CCR4-NOT transcription complex subunit 1 CAF1-binding" evidence="8">
    <location>
        <begin position="729"/>
        <end position="913"/>
    </location>
</feature>